<name>A0AAW0Q8Y7_9PEZI</name>
<gene>
    <name evidence="1" type="ORF">PG999_013127</name>
</gene>
<dbReference type="Proteomes" id="UP001392437">
    <property type="component" value="Unassembled WGS sequence"/>
</dbReference>
<accession>A0AAW0Q8Y7</accession>
<protein>
    <submittedName>
        <fullName evidence="1">Uncharacterized protein</fullName>
    </submittedName>
</protein>
<evidence type="ECO:0000313" key="1">
    <source>
        <dbReference type="EMBL" id="KAK8097183.1"/>
    </source>
</evidence>
<dbReference type="EMBL" id="JAQQWP010000010">
    <property type="protein sequence ID" value="KAK8097183.1"/>
    <property type="molecule type" value="Genomic_DNA"/>
</dbReference>
<proteinExistence type="predicted"/>
<organism evidence="1 2">
    <name type="scientific">Apiospora kogelbergensis</name>
    <dbReference type="NCBI Taxonomy" id="1337665"/>
    <lineage>
        <taxon>Eukaryota</taxon>
        <taxon>Fungi</taxon>
        <taxon>Dikarya</taxon>
        <taxon>Ascomycota</taxon>
        <taxon>Pezizomycotina</taxon>
        <taxon>Sordariomycetes</taxon>
        <taxon>Xylariomycetidae</taxon>
        <taxon>Amphisphaeriales</taxon>
        <taxon>Apiosporaceae</taxon>
        <taxon>Apiospora</taxon>
    </lineage>
</organism>
<dbReference type="AlphaFoldDB" id="A0AAW0Q8Y7"/>
<sequence>MQTVTFRVGLGMALEASSKSRSTYQLYTGPSAHMSSVLGSDPWIKTLQSASGVYSNYGNFTLSN</sequence>
<keyword evidence="2" id="KW-1185">Reference proteome</keyword>
<comment type="caution">
    <text evidence="1">The sequence shown here is derived from an EMBL/GenBank/DDBJ whole genome shotgun (WGS) entry which is preliminary data.</text>
</comment>
<reference evidence="1 2" key="1">
    <citation type="submission" date="2023-01" db="EMBL/GenBank/DDBJ databases">
        <title>Analysis of 21 Apiospora genomes using comparative genomics revels a genus with tremendous synthesis potential of carbohydrate active enzymes and secondary metabolites.</title>
        <authorList>
            <person name="Sorensen T."/>
        </authorList>
    </citation>
    <scope>NUCLEOTIDE SEQUENCE [LARGE SCALE GENOMIC DNA]</scope>
    <source>
        <strain evidence="1 2">CBS 117206</strain>
    </source>
</reference>
<evidence type="ECO:0000313" key="2">
    <source>
        <dbReference type="Proteomes" id="UP001392437"/>
    </source>
</evidence>